<evidence type="ECO:0000256" key="2">
    <source>
        <dbReference type="ARBA" id="ARBA00009874"/>
    </source>
</evidence>
<keyword evidence="10" id="KW-0472">Membrane</keyword>
<keyword evidence="3" id="KW-0813">Transport</keyword>
<evidence type="ECO:0000256" key="6">
    <source>
        <dbReference type="ARBA" id="ARBA00022927"/>
    </source>
</evidence>
<feature type="compositionally biased region" description="Acidic residues" evidence="12">
    <location>
        <begin position="28"/>
        <end position="50"/>
    </location>
</feature>
<dbReference type="GO" id="GO:0005741">
    <property type="term" value="C:mitochondrial outer membrane"/>
    <property type="evidence" value="ECO:0007669"/>
    <property type="project" value="UniProtKB-SubCell"/>
</dbReference>
<comment type="similarity">
    <text evidence="2">Belongs to the Tom22 family.</text>
</comment>
<dbReference type="EMBL" id="KV453854">
    <property type="protein sequence ID" value="ODV85030.1"/>
    <property type="molecule type" value="Genomic_DNA"/>
</dbReference>
<evidence type="ECO:0000256" key="10">
    <source>
        <dbReference type="ARBA" id="ARBA00023136"/>
    </source>
</evidence>
<evidence type="ECO:0000256" key="5">
    <source>
        <dbReference type="ARBA" id="ARBA00022787"/>
    </source>
</evidence>
<evidence type="ECO:0000313" key="13">
    <source>
        <dbReference type="EMBL" id="ODV85030.1"/>
    </source>
</evidence>
<evidence type="ECO:0000256" key="12">
    <source>
        <dbReference type="SAM" id="MobiDB-lite"/>
    </source>
</evidence>
<evidence type="ECO:0000256" key="9">
    <source>
        <dbReference type="ARBA" id="ARBA00023128"/>
    </source>
</evidence>
<accession>A0A1E4SZX8</accession>
<dbReference type="AlphaFoldDB" id="A0A1E4SZX8"/>
<sequence>MVTLTVDEETPVIVTPVTESEKVVVAAVEEDEEEDEEEEEESDDEDDFNENETILERIEALKDILSPEQRDFVLSSVSKTKSTVTSLLTSAGSKLWIVSSSILLLGVPLALSILGETQLMEMEKEMQLQQSSNELLAPGSEAAFQQPPAAA</sequence>
<feature type="region of interest" description="Disordered" evidence="12">
    <location>
        <begin position="27"/>
        <end position="51"/>
    </location>
</feature>
<name>A0A1E4SZX8_9ASCO</name>
<keyword evidence="8" id="KW-0811">Translocation</keyword>
<evidence type="ECO:0000256" key="1">
    <source>
        <dbReference type="ARBA" id="ARBA00004572"/>
    </source>
</evidence>
<dbReference type="OrthoDB" id="10016939at2759"/>
<organism evidence="13 14">
    <name type="scientific">[Candida] arabinofermentans NRRL YB-2248</name>
    <dbReference type="NCBI Taxonomy" id="983967"/>
    <lineage>
        <taxon>Eukaryota</taxon>
        <taxon>Fungi</taxon>
        <taxon>Dikarya</taxon>
        <taxon>Ascomycota</taxon>
        <taxon>Saccharomycotina</taxon>
        <taxon>Pichiomycetes</taxon>
        <taxon>Pichiales</taxon>
        <taxon>Pichiaceae</taxon>
        <taxon>Ogataea</taxon>
        <taxon>Ogataea/Candida clade</taxon>
    </lineage>
</organism>
<evidence type="ECO:0000313" key="14">
    <source>
        <dbReference type="Proteomes" id="UP000094801"/>
    </source>
</evidence>
<keyword evidence="14" id="KW-1185">Reference proteome</keyword>
<keyword evidence="11" id="KW-0675">Receptor</keyword>
<evidence type="ECO:0000256" key="7">
    <source>
        <dbReference type="ARBA" id="ARBA00022989"/>
    </source>
</evidence>
<dbReference type="STRING" id="983967.A0A1E4SZX8"/>
<keyword evidence="4" id="KW-0812">Transmembrane</keyword>
<keyword evidence="5" id="KW-1000">Mitochondrion outer membrane</keyword>
<dbReference type="InterPro" id="IPR005683">
    <property type="entry name" value="Tom22"/>
</dbReference>
<comment type="subcellular location">
    <subcellularLocation>
        <location evidence="1">Mitochondrion outer membrane</location>
        <topology evidence="1">Single-pass membrane protein</topology>
    </subcellularLocation>
</comment>
<reference evidence="14" key="1">
    <citation type="submission" date="2016-04" db="EMBL/GenBank/DDBJ databases">
        <title>Comparative genomics of biotechnologically important yeasts.</title>
        <authorList>
            <consortium name="DOE Joint Genome Institute"/>
            <person name="Riley R."/>
            <person name="Haridas S."/>
            <person name="Wolfe K.H."/>
            <person name="Lopes M.R."/>
            <person name="Hittinger C.T."/>
            <person name="Goker M."/>
            <person name="Salamov A."/>
            <person name="Wisecaver J."/>
            <person name="Long T.M."/>
            <person name="Aerts A.L."/>
            <person name="Barry K."/>
            <person name="Choi C."/>
            <person name="Clum A."/>
            <person name="Coughlan A.Y."/>
            <person name="Deshpande S."/>
            <person name="Douglass A.P."/>
            <person name="Hanson S.J."/>
            <person name="Klenk H.-P."/>
            <person name="Labutti K."/>
            <person name="Lapidus A."/>
            <person name="Lindquist E."/>
            <person name="Lipzen A."/>
            <person name="Meier-Kolthoff J.P."/>
            <person name="Ohm R.A."/>
            <person name="Otillar R.P."/>
            <person name="Pangilinan J."/>
            <person name="Peng Y."/>
            <person name="Rokas A."/>
            <person name="Rosa C.A."/>
            <person name="Scheuner C."/>
            <person name="Sibirny A.A."/>
            <person name="Slot J.C."/>
            <person name="Stielow J.B."/>
            <person name="Sun H."/>
            <person name="Kurtzman C.P."/>
            <person name="Blackwell M."/>
            <person name="Grigoriev I.V."/>
            <person name="Jeffries T.W."/>
        </authorList>
    </citation>
    <scope>NUCLEOTIDE SEQUENCE [LARGE SCALE GENOMIC DNA]</scope>
    <source>
        <strain evidence="14">NRRL YB-2248</strain>
    </source>
</reference>
<evidence type="ECO:0000256" key="3">
    <source>
        <dbReference type="ARBA" id="ARBA00022448"/>
    </source>
</evidence>
<evidence type="ECO:0000256" key="4">
    <source>
        <dbReference type="ARBA" id="ARBA00022692"/>
    </source>
</evidence>
<evidence type="ECO:0000256" key="8">
    <source>
        <dbReference type="ARBA" id="ARBA00023010"/>
    </source>
</evidence>
<keyword evidence="9" id="KW-0496">Mitochondrion</keyword>
<dbReference type="Pfam" id="PF04281">
    <property type="entry name" value="Tom22"/>
    <property type="match status" value="1"/>
</dbReference>
<feature type="region of interest" description="Disordered" evidence="12">
    <location>
        <begin position="128"/>
        <end position="151"/>
    </location>
</feature>
<evidence type="ECO:0000256" key="11">
    <source>
        <dbReference type="ARBA" id="ARBA00023170"/>
    </source>
</evidence>
<protein>
    <recommendedName>
        <fullName evidence="15">Mitochondrial import receptor subunit TOM22</fullName>
    </recommendedName>
</protein>
<dbReference type="PANTHER" id="PTHR12504:SF0">
    <property type="entry name" value="MITOCHONDRIAL IMPORT RECEPTOR SUBUNIT TOM22 HOMOLOG"/>
    <property type="match status" value="1"/>
</dbReference>
<keyword evidence="6" id="KW-0653">Protein transport</keyword>
<dbReference type="CDD" id="cd22884">
    <property type="entry name" value="TOM22"/>
    <property type="match status" value="1"/>
</dbReference>
<keyword evidence="7" id="KW-1133">Transmembrane helix</keyword>
<proteinExistence type="inferred from homology"/>
<dbReference type="Proteomes" id="UP000094801">
    <property type="component" value="Unassembled WGS sequence"/>
</dbReference>
<evidence type="ECO:0008006" key="15">
    <source>
        <dbReference type="Google" id="ProtNLM"/>
    </source>
</evidence>
<gene>
    <name evidence="13" type="ORF">CANARDRAFT_28751</name>
</gene>
<dbReference type="GO" id="GO:0006886">
    <property type="term" value="P:intracellular protein transport"/>
    <property type="evidence" value="ECO:0007669"/>
    <property type="project" value="InterPro"/>
</dbReference>
<dbReference type="PANTHER" id="PTHR12504">
    <property type="entry name" value="MITOCHONDRIAL IMPORT RECEPTOR SUBUNIT TOM22"/>
    <property type="match status" value="1"/>
</dbReference>